<evidence type="ECO:0000313" key="4">
    <source>
        <dbReference type="Proteomes" id="UP000823882"/>
    </source>
</evidence>
<proteinExistence type="predicted"/>
<evidence type="ECO:0000256" key="2">
    <source>
        <dbReference type="SAM" id="Phobius"/>
    </source>
</evidence>
<reference evidence="3" key="2">
    <citation type="submission" date="2021-04" db="EMBL/GenBank/DDBJ databases">
        <authorList>
            <person name="Gilroy R."/>
        </authorList>
    </citation>
    <scope>NUCLEOTIDE SEQUENCE</scope>
    <source>
        <strain evidence="3">CHK186-1790</strain>
    </source>
</reference>
<dbReference type="EMBL" id="DWWJ01000148">
    <property type="protein sequence ID" value="HJC41537.1"/>
    <property type="molecule type" value="Genomic_DNA"/>
</dbReference>
<reference evidence="3" key="1">
    <citation type="journal article" date="2021" name="PeerJ">
        <title>Extensive microbial diversity within the chicken gut microbiome revealed by metagenomics and culture.</title>
        <authorList>
            <person name="Gilroy R."/>
            <person name="Ravi A."/>
            <person name="Getino M."/>
            <person name="Pursley I."/>
            <person name="Horton D.L."/>
            <person name="Alikhan N.F."/>
            <person name="Baker D."/>
            <person name="Gharbi K."/>
            <person name="Hall N."/>
            <person name="Watson M."/>
            <person name="Adriaenssens E.M."/>
            <person name="Foster-Nyarko E."/>
            <person name="Jarju S."/>
            <person name="Secka A."/>
            <person name="Antonio M."/>
            <person name="Oren A."/>
            <person name="Chaudhuri R.R."/>
            <person name="La Ragione R."/>
            <person name="Hildebrand F."/>
            <person name="Pallen M.J."/>
        </authorList>
    </citation>
    <scope>NUCLEOTIDE SEQUENCE</scope>
    <source>
        <strain evidence="3">CHK186-1790</strain>
    </source>
</reference>
<dbReference type="Proteomes" id="UP000823882">
    <property type="component" value="Unassembled WGS sequence"/>
</dbReference>
<organism evidence="3 4">
    <name type="scientific">Candidatus Intestinimonas pullistercoris</name>
    <dbReference type="NCBI Taxonomy" id="2838623"/>
    <lineage>
        <taxon>Bacteria</taxon>
        <taxon>Bacillati</taxon>
        <taxon>Bacillota</taxon>
        <taxon>Clostridia</taxon>
        <taxon>Eubacteriales</taxon>
        <taxon>Intestinimonas</taxon>
    </lineage>
</organism>
<feature type="region of interest" description="Disordered" evidence="1">
    <location>
        <begin position="1"/>
        <end position="30"/>
    </location>
</feature>
<keyword evidence="2" id="KW-0472">Membrane</keyword>
<protein>
    <submittedName>
        <fullName evidence="3">Uncharacterized protein</fullName>
    </submittedName>
</protein>
<feature type="transmembrane region" description="Helical" evidence="2">
    <location>
        <begin position="41"/>
        <end position="62"/>
    </location>
</feature>
<sequence>MRLFESDNVWKRRRRAQERSSRPDTPEQRLKDARQAMVSQLLWLFGAVLMVVLGLAGIRLGVVPVEPVTVGFLVVLALYALTSLAPAKRAYQAWKDLLKQ</sequence>
<dbReference type="AlphaFoldDB" id="A0A9D2NZV2"/>
<feature type="transmembrane region" description="Helical" evidence="2">
    <location>
        <begin position="68"/>
        <end position="87"/>
    </location>
</feature>
<feature type="compositionally biased region" description="Basic and acidic residues" evidence="1">
    <location>
        <begin position="1"/>
        <end position="10"/>
    </location>
</feature>
<evidence type="ECO:0000313" key="3">
    <source>
        <dbReference type="EMBL" id="HJC41537.1"/>
    </source>
</evidence>
<gene>
    <name evidence="3" type="ORF">H9701_08290</name>
</gene>
<keyword evidence="2" id="KW-0812">Transmembrane</keyword>
<name>A0A9D2NZV2_9FIRM</name>
<accession>A0A9D2NZV2</accession>
<evidence type="ECO:0000256" key="1">
    <source>
        <dbReference type="SAM" id="MobiDB-lite"/>
    </source>
</evidence>
<feature type="compositionally biased region" description="Basic and acidic residues" evidence="1">
    <location>
        <begin position="17"/>
        <end position="30"/>
    </location>
</feature>
<comment type="caution">
    <text evidence="3">The sequence shown here is derived from an EMBL/GenBank/DDBJ whole genome shotgun (WGS) entry which is preliminary data.</text>
</comment>
<keyword evidence="2" id="KW-1133">Transmembrane helix</keyword>